<dbReference type="Proteomes" id="UP000660339">
    <property type="component" value="Unassembled WGS sequence"/>
</dbReference>
<name>A0A8J3PFD2_9ACTN</name>
<evidence type="ECO:0000313" key="2">
    <source>
        <dbReference type="Proteomes" id="UP000660339"/>
    </source>
</evidence>
<dbReference type="CDD" id="cd00090">
    <property type="entry name" value="HTH_ARSR"/>
    <property type="match status" value="1"/>
</dbReference>
<dbReference type="InterPro" id="IPR036388">
    <property type="entry name" value="WH-like_DNA-bd_sf"/>
</dbReference>
<dbReference type="Gene3D" id="1.10.10.10">
    <property type="entry name" value="Winged helix-like DNA-binding domain superfamily/Winged helix DNA-binding domain"/>
    <property type="match status" value="1"/>
</dbReference>
<organism evidence="1 2">
    <name type="scientific">Catellatospora methionotrophica</name>
    <dbReference type="NCBI Taxonomy" id="121620"/>
    <lineage>
        <taxon>Bacteria</taxon>
        <taxon>Bacillati</taxon>
        <taxon>Actinomycetota</taxon>
        <taxon>Actinomycetes</taxon>
        <taxon>Micromonosporales</taxon>
        <taxon>Micromonosporaceae</taxon>
        <taxon>Catellatospora</taxon>
    </lineage>
</organism>
<comment type="caution">
    <text evidence="1">The sequence shown here is derived from an EMBL/GenBank/DDBJ whole genome shotgun (WGS) entry which is preliminary data.</text>
</comment>
<dbReference type="InterPro" id="IPR036390">
    <property type="entry name" value="WH_DNA-bd_sf"/>
</dbReference>
<reference evidence="1" key="1">
    <citation type="submission" date="2021-01" db="EMBL/GenBank/DDBJ databases">
        <title>Whole genome shotgun sequence of Catellatospora methionotrophica NBRC 14553.</title>
        <authorList>
            <person name="Komaki H."/>
            <person name="Tamura T."/>
        </authorList>
    </citation>
    <scope>NUCLEOTIDE SEQUENCE</scope>
    <source>
        <strain evidence="1">NBRC 14553</strain>
    </source>
</reference>
<dbReference type="Pfam" id="PF12840">
    <property type="entry name" value="HTH_20"/>
    <property type="match status" value="1"/>
</dbReference>
<evidence type="ECO:0000313" key="1">
    <source>
        <dbReference type="EMBL" id="GIG13106.1"/>
    </source>
</evidence>
<keyword evidence="2" id="KW-1185">Reference proteome</keyword>
<sequence>MVRMEMRRITDPEVLKGLAQPVRQKLYRLLTQLGPATGATLSKRLGTDPGQTSYHLRELAKAGFVEDVPELARDRRERWWRAVPGPTGWSSLDFPTPEGQAISSAVKAQTVIDEFERVRGYEQSRDTWSEQWQAAAMSSDSFLRLTPAELAGMTQELHELVVRWKQLSNERDAQPDADPDREHVFAFFHAFPERP</sequence>
<dbReference type="SUPFAM" id="SSF46785">
    <property type="entry name" value="Winged helix' DNA-binding domain"/>
    <property type="match status" value="1"/>
</dbReference>
<dbReference type="AlphaFoldDB" id="A0A8J3PFD2"/>
<dbReference type="InterPro" id="IPR011991">
    <property type="entry name" value="ArsR-like_HTH"/>
</dbReference>
<accession>A0A8J3PFD2</accession>
<protein>
    <submittedName>
        <fullName evidence="1">Transcriptional regulator</fullName>
    </submittedName>
</protein>
<proteinExistence type="predicted"/>
<gene>
    <name evidence="1" type="ORF">Cme02nite_14380</name>
</gene>
<dbReference type="EMBL" id="BONJ01000004">
    <property type="protein sequence ID" value="GIG13106.1"/>
    <property type="molecule type" value="Genomic_DNA"/>
</dbReference>